<comment type="subcellular location">
    <subcellularLocation>
        <location evidence="1 7">Cell membrane</location>
        <topology evidence="1 7">Multi-pass membrane protein</topology>
    </subcellularLocation>
</comment>
<evidence type="ECO:0000313" key="9">
    <source>
        <dbReference type="EMBL" id="AIF39802.1"/>
    </source>
</evidence>
<evidence type="ECO:0000256" key="4">
    <source>
        <dbReference type="ARBA" id="ARBA00022692"/>
    </source>
</evidence>
<sequence>MGAGCDVAARTMRGRCGSAALAGGLQCGAVRCALVSSIFEFILNLPPWLVLVCAFLFPALEASAFVGVVVPGEIGVVLAGVVANQGKLPVWAVLVASIAGAVIGDSIGYEVGKRWGEQILSKLPDRLLDKRKMENAKDTLRRHGGKSVFFGRFTAALRALIPGAAGMSGLPYVKFVFWNALGGSIWATAFVLIGYIAGSQYKSVERFANWIGIALLVGIIAFFVVKHFRGKGQHEHA</sequence>
<keyword evidence="5 7" id="KW-1133">Transmembrane helix</keyword>
<dbReference type="Proteomes" id="UP000027986">
    <property type="component" value="Chromosome"/>
</dbReference>
<organism evidence="9 10">
    <name type="scientific">Dermacoccus nishinomiyaensis</name>
    <dbReference type="NCBI Taxonomy" id="1274"/>
    <lineage>
        <taxon>Bacteria</taxon>
        <taxon>Bacillati</taxon>
        <taxon>Actinomycetota</taxon>
        <taxon>Actinomycetes</taxon>
        <taxon>Micrococcales</taxon>
        <taxon>Dermacoccaceae</taxon>
        <taxon>Dermacoccus</taxon>
    </lineage>
</organism>
<dbReference type="GO" id="GO:0005886">
    <property type="term" value="C:plasma membrane"/>
    <property type="evidence" value="ECO:0007669"/>
    <property type="project" value="UniProtKB-SubCell"/>
</dbReference>
<feature type="transmembrane region" description="Helical" evidence="7">
    <location>
        <begin position="149"/>
        <end position="170"/>
    </location>
</feature>
<keyword evidence="4 7" id="KW-0812">Transmembrane</keyword>
<protein>
    <recommendedName>
        <fullName evidence="8">VTT domain-containing protein</fullName>
    </recommendedName>
</protein>
<keyword evidence="10" id="KW-1185">Reference proteome</keyword>
<evidence type="ECO:0000313" key="10">
    <source>
        <dbReference type="Proteomes" id="UP000027986"/>
    </source>
</evidence>
<gene>
    <name evidence="9" type="ORF">HX89_00995</name>
</gene>
<proteinExistence type="inferred from homology"/>
<keyword evidence="3 7" id="KW-1003">Cell membrane</keyword>
<evidence type="ECO:0000256" key="5">
    <source>
        <dbReference type="ARBA" id="ARBA00022989"/>
    </source>
</evidence>
<dbReference type="PANTHER" id="PTHR30353">
    <property type="entry name" value="INNER MEMBRANE PROTEIN DEDA-RELATED"/>
    <property type="match status" value="1"/>
</dbReference>
<dbReference type="HOGENOM" id="CLU_044208_6_3_11"/>
<feature type="transmembrane region" description="Helical" evidence="7">
    <location>
        <begin position="176"/>
        <end position="195"/>
    </location>
</feature>
<feature type="transmembrane region" description="Helical" evidence="7">
    <location>
        <begin position="207"/>
        <end position="225"/>
    </location>
</feature>
<comment type="similarity">
    <text evidence="2 7">Belongs to the DedA family.</text>
</comment>
<keyword evidence="6 7" id="KW-0472">Membrane</keyword>
<evidence type="ECO:0000256" key="1">
    <source>
        <dbReference type="ARBA" id="ARBA00004651"/>
    </source>
</evidence>
<evidence type="ECO:0000256" key="3">
    <source>
        <dbReference type="ARBA" id="ARBA00022475"/>
    </source>
</evidence>
<evidence type="ECO:0000259" key="8">
    <source>
        <dbReference type="Pfam" id="PF09335"/>
    </source>
</evidence>
<name>A0A075JF14_9MICO</name>
<dbReference type="KEGG" id="dni:HX89_00995"/>
<dbReference type="Pfam" id="PF09335">
    <property type="entry name" value="VTT_dom"/>
    <property type="match status" value="1"/>
</dbReference>
<feature type="domain" description="VTT" evidence="8">
    <location>
        <begin position="70"/>
        <end position="195"/>
    </location>
</feature>
<dbReference type="InterPro" id="IPR032816">
    <property type="entry name" value="VTT_dom"/>
</dbReference>
<dbReference type="InterPro" id="IPR032818">
    <property type="entry name" value="DedA-like"/>
</dbReference>
<dbReference type="eggNOG" id="COG0586">
    <property type="taxonomic scope" value="Bacteria"/>
</dbReference>
<dbReference type="PANTHER" id="PTHR30353:SF15">
    <property type="entry name" value="INNER MEMBRANE PROTEIN YABI"/>
    <property type="match status" value="1"/>
</dbReference>
<dbReference type="AlphaFoldDB" id="A0A075JF14"/>
<accession>A0A075JF14</accession>
<feature type="transmembrane region" description="Helical" evidence="7">
    <location>
        <begin position="48"/>
        <end position="70"/>
    </location>
</feature>
<evidence type="ECO:0000256" key="7">
    <source>
        <dbReference type="RuleBase" id="RU367016"/>
    </source>
</evidence>
<evidence type="ECO:0000256" key="6">
    <source>
        <dbReference type="ARBA" id="ARBA00023136"/>
    </source>
</evidence>
<reference evidence="9 10" key="1">
    <citation type="submission" date="2014-07" db="EMBL/GenBank/DDBJ databases">
        <title>Genome Sequencing of Dermacoccus nishinomiyaensis.</title>
        <authorList>
            <person name="Hong K.W."/>
            <person name="Chan K.G."/>
        </authorList>
    </citation>
    <scope>NUCLEOTIDE SEQUENCE [LARGE SCALE GENOMIC DNA]</scope>
    <source>
        <strain evidence="9 10">M25</strain>
    </source>
</reference>
<evidence type="ECO:0000256" key="2">
    <source>
        <dbReference type="ARBA" id="ARBA00010792"/>
    </source>
</evidence>
<feature type="transmembrane region" description="Helical" evidence="7">
    <location>
        <begin position="90"/>
        <end position="112"/>
    </location>
</feature>
<dbReference type="OrthoDB" id="9813426at2"/>
<dbReference type="EMBL" id="CP008889">
    <property type="protein sequence ID" value="AIF39802.1"/>
    <property type="molecule type" value="Genomic_DNA"/>
</dbReference>